<protein>
    <submittedName>
        <fullName evidence="2">Uncharacterized protein</fullName>
    </submittedName>
</protein>
<proteinExistence type="predicted"/>
<keyword evidence="3" id="KW-1185">Reference proteome</keyword>
<dbReference type="AlphaFoldDB" id="A0A6H5HL25"/>
<organism evidence="2 3">
    <name type="scientific">Nesidiocoris tenuis</name>
    <dbReference type="NCBI Taxonomy" id="355587"/>
    <lineage>
        <taxon>Eukaryota</taxon>
        <taxon>Metazoa</taxon>
        <taxon>Ecdysozoa</taxon>
        <taxon>Arthropoda</taxon>
        <taxon>Hexapoda</taxon>
        <taxon>Insecta</taxon>
        <taxon>Pterygota</taxon>
        <taxon>Neoptera</taxon>
        <taxon>Paraneoptera</taxon>
        <taxon>Hemiptera</taxon>
        <taxon>Heteroptera</taxon>
        <taxon>Panheteroptera</taxon>
        <taxon>Cimicomorpha</taxon>
        <taxon>Miridae</taxon>
        <taxon>Dicyphina</taxon>
        <taxon>Nesidiocoris</taxon>
    </lineage>
</organism>
<name>A0A6H5HL25_9HEMI</name>
<dbReference type="Proteomes" id="UP000479000">
    <property type="component" value="Unassembled WGS sequence"/>
</dbReference>
<feature type="compositionally biased region" description="Low complexity" evidence="1">
    <location>
        <begin position="136"/>
        <end position="151"/>
    </location>
</feature>
<sequence>MASPGGPMSGPMGSPGGPMSGPMASPGKPEVEPVPSPDLPVEEDPAKMAVVHLMEILSMNHPELEKALLQTSQSDAIAQLLSEAADRISKENLFSTKHRDWGFIFSPLIFFCAGLASEVAKAAINLKETTADAPGVQQTEETGSSTSVGSVENEEDEEEIDEENKDEVEDDEHDQSSVSDTQQLIKDKLYSVMESAKAEMPAIKETAGKFLNSILNI</sequence>
<evidence type="ECO:0000313" key="2">
    <source>
        <dbReference type="EMBL" id="CAB0017469.1"/>
    </source>
</evidence>
<feature type="region of interest" description="Disordered" evidence="1">
    <location>
        <begin position="132"/>
        <end position="183"/>
    </location>
</feature>
<feature type="compositionally biased region" description="Acidic residues" evidence="1">
    <location>
        <begin position="152"/>
        <end position="173"/>
    </location>
</feature>
<evidence type="ECO:0000256" key="1">
    <source>
        <dbReference type="SAM" id="MobiDB-lite"/>
    </source>
</evidence>
<feature type="compositionally biased region" description="Low complexity" evidence="1">
    <location>
        <begin position="1"/>
        <end position="12"/>
    </location>
</feature>
<accession>A0A6H5HL25</accession>
<gene>
    <name evidence="2" type="ORF">NTEN_LOCUS21477</name>
</gene>
<feature type="region of interest" description="Disordered" evidence="1">
    <location>
        <begin position="1"/>
        <end position="42"/>
    </location>
</feature>
<dbReference type="EMBL" id="CADCXU010031483">
    <property type="protein sequence ID" value="CAB0017469.1"/>
    <property type="molecule type" value="Genomic_DNA"/>
</dbReference>
<reference evidence="2 3" key="1">
    <citation type="submission" date="2020-02" db="EMBL/GenBank/DDBJ databases">
        <authorList>
            <person name="Ferguson B K."/>
        </authorList>
    </citation>
    <scope>NUCLEOTIDE SEQUENCE [LARGE SCALE GENOMIC DNA]</scope>
</reference>
<feature type="non-terminal residue" evidence="2">
    <location>
        <position position="217"/>
    </location>
</feature>
<evidence type="ECO:0000313" key="3">
    <source>
        <dbReference type="Proteomes" id="UP000479000"/>
    </source>
</evidence>